<dbReference type="InterPro" id="IPR038094">
    <property type="entry name" value="Desulfoferrodoxin_N_sf"/>
</dbReference>
<dbReference type="EMBL" id="JAEACQ010000167">
    <property type="protein sequence ID" value="MBL7628036.1"/>
    <property type="molecule type" value="Genomic_DNA"/>
</dbReference>
<organism evidence="1 2">
    <name type="scientific">Frankia nepalensis</name>
    <dbReference type="NCBI Taxonomy" id="1836974"/>
    <lineage>
        <taxon>Bacteria</taxon>
        <taxon>Bacillati</taxon>
        <taxon>Actinomycetota</taxon>
        <taxon>Actinomycetes</taxon>
        <taxon>Frankiales</taxon>
        <taxon>Frankiaceae</taxon>
        <taxon>Frankia</taxon>
    </lineage>
</organism>
<dbReference type="Gene3D" id="2.20.28.100">
    <property type="entry name" value="Desulphoferrodoxin, N-terminal domain"/>
    <property type="match status" value="1"/>
</dbReference>
<proteinExistence type="predicted"/>
<name>A0A937URQ3_9ACTN</name>
<protein>
    <submittedName>
        <fullName evidence="1">Desulfoferrodoxin</fullName>
    </submittedName>
</protein>
<accession>A0A937URQ3</accession>
<evidence type="ECO:0000313" key="1">
    <source>
        <dbReference type="EMBL" id="MBL7628036.1"/>
    </source>
</evidence>
<gene>
    <name evidence="1" type="ORF">I7412_12810</name>
</gene>
<sequence length="82" mass="8172">MAALKAGARLRDDATGVEAVVVKVAAESSLELRPGGPAALGKRYTCGVCEAQVLVAKAGAAEPVCHGEAMALAQAKPLPSSD</sequence>
<dbReference type="Proteomes" id="UP000604475">
    <property type="component" value="Unassembled WGS sequence"/>
</dbReference>
<evidence type="ECO:0000313" key="2">
    <source>
        <dbReference type="Proteomes" id="UP000604475"/>
    </source>
</evidence>
<dbReference type="RefSeq" id="WP_203005994.1">
    <property type="nucleotide sequence ID" value="NZ_JADWYU010000229.1"/>
</dbReference>
<comment type="caution">
    <text evidence="1">The sequence shown here is derived from an EMBL/GenBank/DDBJ whole genome shotgun (WGS) entry which is preliminary data.</text>
</comment>
<reference evidence="1" key="1">
    <citation type="submission" date="2020-12" db="EMBL/GenBank/DDBJ databases">
        <title>Genomic characterization of non-nitrogen-fixing Frankia strains.</title>
        <authorList>
            <person name="Carlos-Shanley C."/>
            <person name="Guerra T."/>
            <person name="Hahn D."/>
        </authorList>
    </citation>
    <scope>NUCLEOTIDE SEQUENCE</scope>
    <source>
        <strain evidence="1">CN6</strain>
    </source>
</reference>
<keyword evidence="2" id="KW-1185">Reference proteome</keyword>
<dbReference type="AlphaFoldDB" id="A0A937URQ3"/>